<organism evidence="1 2">
    <name type="scientific">Symbiodinium pilosum</name>
    <name type="common">Dinoflagellate</name>
    <dbReference type="NCBI Taxonomy" id="2952"/>
    <lineage>
        <taxon>Eukaryota</taxon>
        <taxon>Sar</taxon>
        <taxon>Alveolata</taxon>
        <taxon>Dinophyceae</taxon>
        <taxon>Suessiales</taxon>
        <taxon>Symbiodiniaceae</taxon>
        <taxon>Symbiodinium</taxon>
    </lineage>
</organism>
<dbReference type="Proteomes" id="UP000649617">
    <property type="component" value="Unassembled WGS sequence"/>
</dbReference>
<name>A0A812MS90_SYMPI</name>
<reference evidence="1" key="1">
    <citation type="submission" date="2021-02" db="EMBL/GenBank/DDBJ databases">
        <authorList>
            <person name="Dougan E. K."/>
            <person name="Rhodes N."/>
            <person name="Thang M."/>
            <person name="Chan C."/>
        </authorList>
    </citation>
    <scope>NUCLEOTIDE SEQUENCE</scope>
</reference>
<dbReference type="AlphaFoldDB" id="A0A812MS90"/>
<evidence type="ECO:0000313" key="2">
    <source>
        <dbReference type="Proteomes" id="UP000649617"/>
    </source>
</evidence>
<keyword evidence="2" id="KW-1185">Reference proteome</keyword>
<dbReference type="OrthoDB" id="426090at2759"/>
<dbReference type="EMBL" id="CAJNIZ010007892">
    <property type="protein sequence ID" value="CAE7262209.1"/>
    <property type="molecule type" value="Genomic_DNA"/>
</dbReference>
<gene>
    <name evidence="1" type="ORF">SPIL2461_LOCUS5527</name>
</gene>
<comment type="caution">
    <text evidence="1">The sequence shown here is derived from an EMBL/GenBank/DDBJ whole genome shotgun (WGS) entry which is preliminary data.</text>
</comment>
<proteinExistence type="predicted"/>
<sequence>MDLRVIAVNKLQIQGTQRAFLDSYELLNRSLAVYPDSAELWALQAKLETFYLLQWNLAAHSVEQSLTRKDTANARIFRGWLAATPGQLNQPTKKIARARRVSPSTSTSALTRSEEDLQTAQGLAPTDFWPHFEMAAWLNHIAARYADSRKQYEIVEAKAADNAFLQFFFGLLLKHHSEERARGQALMTKAMAQASSLPGQAAGNLAFQAQLLATRGRDVEAAECCEFSKQILDLSVTSASVICSLIQQRVLVV</sequence>
<protein>
    <submittedName>
        <fullName evidence="1">Uncharacterized protein</fullName>
    </submittedName>
</protein>
<evidence type="ECO:0000313" key="1">
    <source>
        <dbReference type="EMBL" id="CAE7262209.1"/>
    </source>
</evidence>
<accession>A0A812MS90</accession>